<feature type="compositionally biased region" description="Acidic residues" evidence="1">
    <location>
        <begin position="397"/>
        <end position="422"/>
    </location>
</feature>
<dbReference type="AlphaFoldDB" id="A0AAD9KA12"/>
<evidence type="ECO:0000259" key="3">
    <source>
        <dbReference type="PROSITE" id="PS50222"/>
    </source>
</evidence>
<dbReference type="Gene3D" id="2.60.120.650">
    <property type="entry name" value="Cupin"/>
    <property type="match status" value="1"/>
</dbReference>
<dbReference type="Pfam" id="PF13621">
    <property type="entry name" value="Cupin_8"/>
    <property type="match status" value="1"/>
</dbReference>
<evidence type="ECO:0000313" key="5">
    <source>
        <dbReference type="EMBL" id="KAK2166830.1"/>
    </source>
</evidence>
<dbReference type="PROSITE" id="PS50222">
    <property type="entry name" value="EF_HAND_2"/>
    <property type="match status" value="1"/>
</dbReference>
<evidence type="ECO:0000259" key="4">
    <source>
        <dbReference type="PROSITE" id="PS51184"/>
    </source>
</evidence>
<dbReference type="InterPro" id="IPR003347">
    <property type="entry name" value="JmjC_dom"/>
</dbReference>
<dbReference type="GO" id="GO:0005509">
    <property type="term" value="F:calcium ion binding"/>
    <property type="evidence" value="ECO:0007669"/>
    <property type="project" value="InterPro"/>
</dbReference>
<evidence type="ECO:0008006" key="7">
    <source>
        <dbReference type="Google" id="ProtNLM"/>
    </source>
</evidence>
<dbReference type="PANTHER" id="PTHR12461:SF18">
    <property type="entry name" value="JMJC DOMAIN-CONTAINING PROTEIN"/>
    <property type="match status" value="1"/>
</dbReference>
<reference evidence="5" key="1">
    <citation type="journal article" date="2023" name="Mol. Biol. Evol.">
        <title>Third-Generation Sequencing Reveals the Adaptive Role of the Epigenome in Three Deep-Sea Polychaetes.</title>
        <authorList>
            <person name="Perez M."/>
            <person name="Aroh O."/>
            <person name="Sun Y."/>
            <person name="Lan Y."/>
            <person name="Juniper S.K."/>
            <person name="Young C.R."/>
            <person name="Angers B."/>
            <person name="Qian P.Y."/>
        </authorList>
    </citation>
    <scope>NUCLEOTIDE SEQUENCE</scope>
    <source>
        <strain evidence="5">R07B-5</strain>
    </source>
</reference>
<sequence length="431" mass="49130">MGVTAIFVVLTMLAGFDVVRVGAVANDNDDSNVLPPGHMKPFGAHRPAEGDVDSLDAFPDPKTFFEKYLKIGKPVLFRGAAKKIPAFKLWTDKYLAEKYGDLTIDIEHGKKEDRSHDMNAVPFRKFLDSYKENDVYMVQNIQDPMKGDLSMLKPLMCGGFNLEIAVMWFSSGNTKSVLHTDAIENINCIFDGYKDIVFVDKEYNEVMERVGWRKDGSFSEMDVEKVDMKQYSHLAEVPWWRARMEKGDCLYIPLLWYHTVASSKSRNLACNLWFNPLLRFNETDCEQHKQPLPDYESLAKYKFSNDPLTKALIIDNVRYHAFEKLRDMEEIRLSDVIPVWKSEVLTETDITKVFTQFDDNGDGVLSWDEVMKADIIAIVRQVPNFVHDAESHYAENEDKEEGEEGEEEGAGEVDGEDVEEGGGNEAGKDEL</sequence>
<feature type="domain" description="JmjC" evidence="4">
    <location>
        <begin position="127"/>
        <end position="289"/>
    </location>
</feature>
<dbReference type="InterPro" id="IPR018247">
    <property type="entry name" value="EF_Hand_1_Ca_BS"/>
</dbReference>
<name>A0AAD9KA12_RIDPI</name>
<feature type="chain" id="PRO_5042126865" description="JmjC domain-containing protein" evidence="2">
    <location>
        <begin position="22"/>
        <end position="431"/>
    </location>
</feature>
<dbReference type="FunFam" id="2.60.120.650:FF:000025">
    <property type="entry name" value="Lysine-specific demethylase 8"/>
    <property type="match status" value="1"/>
</dbReference>
<dbReference type="PANTHER" id="PTHR12461">
    <property type="entry name" value="HYPOXIA-INDUCIBLE FACTOR 1 ALPHA INHIBITOR-RELATED"/>
    <property type="match status" value="1"/>
</dbReference>
<organism evidence="5 6">
    <name type="scientific">Ridgeia piscesae</name>
    <name type="common">Tubeworm</name>
    <dbReference type="NCBI Taxonomy" id="27915"/>
    <lineage>
        <taxon>Eukaryota</taxon>
        <taxon>Metazoa</taxon>
        <taxon>Spiralia</taxon>
        <taxon>Lophotrochozoa</taxon>
        <taxon>Annelida</taxon>
        <taxon>Polychaeta</taxon>
        <taxon>Sedentaria</taxon>
        <taxon>Canalipalpata</taxon>
        <taxon>Sabellida</taxon>
        <taxon>Siboglinidae</taxon>
        <taxon>Ridgeia</taxon>
    </lineage>
</organism>
<dbReference type="PROSITE" id="PS00018">
    <property type="entry name" value="EF_HAND_1"/>
    <property type="match status" value="1"/>
</dbReference>
<accession>A0AAD9KA12</accession>
<comment type="caution">
    <text evidence="5">The sequence shown here is derived from an EMBL/GenBank/DDBJ whole genome shotgun (WGS) entry which is preliminary data.</text>
</comment>
<feature type="region of interest" description="Disordered" evidence="1">
    <location>
        <begin position="390"/>
        <end position="431"/>
    </location>
</feature>
<keyword evidence="6" id="KW-1185">Reference proteome</keyword>
<feature type="domain" description="EF-hand" evidence="3">
    <location>
        <begin position="345"/>
        <end position="380"/>
    </location>
</feature>
<evidence type="ECO:0000313" key="6">
    <source>
        <dbReference type="Proteomes" id="UP001209878"/>
    </source>
</evidence>
<dbReference type="InterPro" id="IPR002048">
    <property type="entry name" value="EF_hand_dom"/>
</dbReference>
<dbReference type="InterPro" id="IPR041667">
    <property type="entry name" value="Cupin_8"/>
</dbReference>
<dbReference type="PROSITE" id="PS51184">
    <property type="entry name" value="JMJC"/>
    <property type="match status" value="1"/>
</dbReference>
<proteinExistence type="predicted"/>
<dbReference type="Gene3D" id="1.10.238.10">
    <property type="entry name" value="EF-hand"/>
    <property type="match status" value="1"/>
</dbReference>
<protein>
    <recommendedName>
        <fullName evidence="7">JmjC domain-containing protein</fullName>
    </recommendedName>
</protein>
<evidence type="ECO:0000256" key="2">
    <source>
        <dbReference type="SAM" id="SignalP"/>
    </source>
</evidence>
<evidence type="ECO:0000256" key="1">
    <source>
        <dbReference type="SAM" id="MobiDB-lite"/>
    </source>
</evidence>
<dbReference type="EMBL" id="JAODUO010001300">
    <property type="protein sequence ID" value="KAK2166830.1"/>
    <property type="molecule type" value="Genomic_DNA"/>
</dbReference>
<dbReference type="Proteomes" id="UP001209878">
    <property type="component" value="Unassembled WGS sequence"/>
</dbReference>
<keyword evidence="2" id="KW-0732">Signal</keyword>
<dbReference type="SUPFAM" id="SSF51197">
    <property type="entry name" value="Clavaminate synthase-like"/>
    <property type="match status" value="1"/>
</dbReference>
<feature type="signal peptide" evidence="2">
    <location>
        <begin position="1"/>
        <end position="21"/>
    </location>
</feature>
<gene>
    <name evidence="5" type="ORF">NP493_1302g00061</name>
</gene>